<dbReference type="AlphaFoldDB" id="A0A829QD99"/>
<protein>
    <submittedName>
        <fullName evidence="1">Uncharacterized protein</fullName>
    </submittedName>
</protein>
<dbReference type="EMBL" id="JAOH01000002">
    <property type="protein sequence ID" value="EUA60269.1"/>
    <property type="molecule type" value="Genomic_DNA"/>
</dbReference>
<name>A0A829QD99_9MYCO</name>
<sequence length="74" mass="7923">MKLSKEARNTVADCISKGIHLTLDVQCDGEPMGGWCDKCEKPSMVEVQLRGISTDAVYDLGPAVVCANHEAGDD</sequence>
<organism evidence="1 2">
    <name type="scientific">Mycobacteroides abscessus 1948</name>
    <dbReference type="NCBI Taxonomy" id="1299323"/>
    <lineage>
        <taxon>Bacteria</taxon>
        <taxon>Bacillati</taxon>
        <taxon>Actinomycetota</taxon>
        <taxon>Actinomycetes</taxon>
        <taxon>Mycobacteriales</taxon>
        <taxon>Mycobacteriaceae</taxon>
        <taxon>Mycobacteroides</taxon>
        <taxon>Mycobacteroides abscessus</taxon>
    </lineage>
</organism>
<dbReference type="Proteomes" id="UP000021210">
    <property type="component" value="Unassembled WGS sequence"/>
</dbReference>
<reference evidence="1 2" key="1">
    <citation type="submission" date="2013-12" db="EMBL/GenBank/DDBJ databases">
        <authorList>
            <person name="Zelazny A."/>
            <person name="Olivier K."/>
            <person name="Holland S."/>
            <person name="Lenaerts A."/>
            <person name="Ordway D."/>
            <person name="DeGroote M.A."/>
            <person name="Parker T."/>
            <person name="Sizemore C."/>
            <person name="Tallon L.J."/>
            <person name="Sadzewicz L.K."/>
            <person name="Sengamalay N."/>
            <person name="Fraser C.M."/>
            <person name="Hine E."/>
            <person name="Shefchek K.A."/>
            <person name="Das S.P."/>
            <person name="Tettelin H."/>
        </authorList>
    </citation>
    <scope>NUCLEOTIDE SEQUENCE [LARGE SCALE GENOMIC DNA]</scope>
    <source>
        <strain evidence="1 2">1948</strain>
    </source>
</reference>
<proteinExistence type="predicted"/>
<evidence type="ECO:0000313" key="2">
    <source>
        <dbReference type="Proteomes" id="UP000021210"/>
    </source>
</evidence>
<accession>A0A829QD99</accession>
<comment type="caution">
    <text evidence="1">The sequence shown here is derived from an EMBL/GenBank/DDBJ whole genome shotgun (WGS) entry which is preliminary data.</text>
</comment>
<evidence type="ECO:0000313" key="1">
    <source>
        <dbReference type="EMBL" id="EUA60269.1"/>
    </source>
</evidence>
<gene>
    <name evidence="1" type="ORF">I542_0400</name>
</gene>